<reference evidence="1 2" key="1">
    <citation type="submission" date="2023-04" db="EMBL/GenBank/DDBJ databases">
        <title>Halomonas strains isolated from rhizosphere soil.</title>
        <authorList>
            <person name="Xu L."/>
            <person name="Sun J.-Q."/>
        </authorList>
    </citation>
    <scope>NUCLEOTIDE SEQUENCE [LARGE SCALE GENOMIC DNA]</scope>
    <source>
        <strain evidence="1 2">LN1S58</strain>
    </source>
</reference>
<proteinExistence type="predicted"/>
<sequence length="342" mass="37499">MNKYTLSTLIGSFAVATFFTTPSIASESYKIDAHTGAAGGLYMEPTVVWVEQLKEAIPELSISPIPGGSMTNPINVSNSDTPWVMGWTTLPLARQSIEGTGDYASRVPDGINNLRALWRVNALTWGDIVARPGVLPDGVSTLGEFLDTEPDVHWVLKSRGSGAESMMQKILDVYDLSYDDLREWGKVSFMDTADGARMFIDGHADVYVNALPMPDSNMLDIDASIPNLEWIAIDKEQADLLASEHGYISDEHPTGAYNSLNSGLHTVAYDHVVFVREEMEEDIAYKVTKSILGNPERTQGLPQLSDFDPELAGTQTVFPLHEGAKRAYEELGLKSDGSPRNR</sequence>
<dbReference type="NCBIfam" id="TIGR02122">
    <property type="entry name" value="TRAP_TAXI"/>
    <property type="match status" value="1"/>
</dbReference>
<dbReference type="Gene3D" id="3.40.190.10">
    <property type="entry name" value="Periplasmic binding protein-like II"/>
    <property type="match status" value="2"/>
</dbReference>
<dbReference type="Pfam" id="PF16868">
    <property type="entry name" value="NMT1_3"/>
    <property type="match status" value="1"/>
</dbReference>
<gene>
    <name evidence="1" type="ORF">QLQ84_01670</name>
</gene>
<dbReference type="Proteomes" id="UP001244242">
    <property type="component" value="Unassembled WGS sequence"/>
</dbReference>
<dbReference type="PANTHER" id="PTHR42941">
    <property type="entry name" value="SLL1037 PROTEIN"/>
    <property type="match status" value="1"/>
</dbReference>
<dbReference type="InterPro" id="IPR011852">
    <property type="entry name" value="TRAP_TAXI"/>
</dbReference>
<dbReference type="SUPFAM" id="SSF53850">
    <property type="entry name" value="Periplasmic binding protein-like II"/>
    <property type="match status" value="1"/>
</dbReference>
<evidence type="ECO:0000313" key="2">
    <source>
        <dbReference type="Proteomes" id="UP001244242"/>
    </source>
</evidence>
<evidence type="ECO:0000313" key="1">
    <source>
        <dbReference type="EMBL" id="MDI5932489.1"/>
    </source>
</evidence>
<name>A0ABT6VES9_9GAMM</name>
<organism evidence="1 2">
    <name type="scientific">Halomonas kalidii</name>
    <dbReference type="NCBI Taxonomy" id="3043293"/>
    <lineage>
        <taxon>Bacteria</taxon>
        <taxon>Pseudomonadati</taxon>
        <taxon>Pseudomonadota</taxon>
        <taxon>Gammaproteobacteria</taxon>
        <taxon>Oceanospirillales</taxon>
        <taxon>Halomonadaceae</taxon>
        <taxon>Halomonas</taxon>
    </lineage>
</organism>
<keyword evidence="2" id="KW-1185">Reference proteome</keyword>
<dbReference type="PANTHER" id="PTHR42941:SF1">
    <property type="entry name" value="SLL1037 PROTEIN"/>
    <property type="match status" value="1"/>
</dbReference>
<accession>A0ABT6VES9</accession>
<dbReference type="RefSeq" id="WP_282720054.1">
    <property type="nucleotide sequence ID" value="NZ_JASCQO010000009.1"/>
</dbReference>
<protein>
    <submittedName>
        <fullName evidence="1">TAXI family TRAP transporter solute-binding subunit</fullName>
    </submittedName>
</protein>
<comment type="caution">
    <text evidence="1">The sequence shown here is derived from an EMBL/GenBank/DDBJ whole genome shotgun (WGS) entry which is preliminary data.</text>
</comment>
<dbReference type="EMBL" id="JASCQO010000009">
    <property type="protein sequence ID" value="MDI5932489.1"/>
    <property type="molecule type" value="Genomic_DNA"/>
</dbReference>